<dbReference type="InterPro" id="IPR014748">
    <property type="entry name" value="Enoyl-CoA_hydra_C"/>
</dbReference>
<dbReference type="PANTHER" id="PTHR11941:SF54">
    <property type="entry name" value="ENOYL-COA HYDRATASE, MITOCHONDRIAL"/>
    <property type="match status" value="1"/>
</dbReference>
<name>A0A2Z2HZ10_9EURY</name>
<evidence type="ECO:0000256" key="2">
    <source>
        <dbReference type="ARBA" id="ARBA00023239"/>
    </source>
</evidence>
<dbReference type="InterPro" id="IPR001753">
    <property type="entry name" value="Enoyl-CoA_hydra/iso"/>
</dbReference>
<dbReference type="Gene3D" id="1.10.12.10">
    <property type="entry name" value="Lyase 2-enoyl-coa Hydratase, Chain A, domain 2"/>
    <property type="match status" value="1"/>
</dbReference>
<dbReference type="InterPro" id="IPR029045">
    <property type="entry name" value="ClpP/crotonase-like_dom_sf"/>
</dbReference>
<evidence type="ECO:0000313" key="4">
    <source>
        <dbReference type="EMBL" id="ARS91127.1"/>
    </source>
</evidence>
<dbReference type="CDD" id="cd06558">
    <property type="entry name" value="crotonase-like"/>
    <property type="match status" value="1"/>
</dbReference>
<dbReference type="Pfam" id="PF00378">
    <property type="entry name" value="ECH_1"/>
    <property type="match status" value="1"/>
</dbReference>
<proteinExistence type="inferred from homology"/>
<dbReference type="OrthoDB" id="27846at2157"/>
<comment type="similarity">
    <text evidence="1 3">Belongs to the enoyl-CoA hydratase/isomerase family.</text>
</comment>
<sequence length="265" mass="28400">MSLGDAVLLEREDHVARITLNQPDRKNALSSAISDGLIEALDELEGSDARVIVIQGAGGAFCAGGDVERMVEGIEGDTPADERARALERSTTELFGRLVRFTIPTVAAIDGPAVGAGANLALACDVQLASDRAVFGFVFRQVGLSLDAGTSYLLPRVVGENVARELALTGDIFGADRAEEIGLVNHVYPEDEFDEEVDAFLEKIVSGPPIALRHANRLIGEGLEKSFEQALADEAYAQGIVFDTDDHEEGVRAFLEDRDAEFEGR</sequence>
<dbReference type="Proteomes" id="UP000250088">
    <property type="component" value="Chromosome"/>
</dbReference>
<protein>
    <submittedName>
        <fullName evidence="4">Enoyl-CoA hydratase</fullName>
    </submittedName>
</protein>
<evidence type="ECO:0000313" key="5">
    <source>
        <dbReference type="Proteomes" id="UP000250088"/>
    </source>
</evidence>
<accession>A0A2Z2HZ10</accession>
<dbReference type="InterPro" id="IPR018376">
    <property type="entry name" value="Enoyl-CoA_hyd/isom_CS"/>
</dbReference>
<dbReference type="EMBL" id="CP019893">
    <property type="protein sequence ID" value="ARS91127.1"/>
    <property type="molecule type" value="Genomic_DNA"/>
</dbReference>
<dbReference type="RefSeq" id="WP_086889495.1">
    <property type="nucleotide sequence ID" value="NZ_CP019893.1"/>
</dbReference>
<dbReference type="GO" id="GO:0006635">
    <property type="term" value="P:fatty acid beta-oxidation"/>
    <property type="evidence" value="ECO:0007669"/>
    <property type="project" value="TreeGrafter"/>
</dbReference>
<dbReference type="PROSITE" id="PS00166">
    <property type="entry name" value="ENOYL_COA_HYDRATASE"/>
    <property type="match status" value="1"/>
</dbReference>
<keyword evidence="5" id="KW-1185">Reference proteome</keyword>
<evidence type="ECO:0000256" key="1">
    <source>
        <dbReference type="ARBA" id="ARBA00005254"/>
    </source>
</evidence>
<dbReference type="KEGG" id="naj:B1756_16240"/>
<gene>
    <name evidence="4" type="ORF">B1756_16240</name>
</gene>
<dbReference type="AlphaFoldDB" id="A0A2Z2HZ10"/>
<dbReference type="GeneID" id="32895655"/>
<organism evidence="4 5">
    <name type="scientific">Natrarchaeobaculum aegyptiacum</name>
    <dbReference type="NCBI Taxonomy" id="745377"/>
    <lineage>
        <taxon>Archaea</taxon>
        <taxon>Methanobacteriati</taxon>
        <taxon>Methanobacteriota</taxon>
        <taxon>Stenosarchaea group</taxon>
        <taxon>Halobacteria</taxon>
        <taxon>Halobacteriales</taxon>
        <taxon>Natrialbaceae</taxon>
        <taxon>Natrarchaeobaculum</taxon>
    </lineage>
</organism>
<keyword evidence="2" id="KW-0456">Lyase</keyword>
<evidence type="ECO:0000256" key="3">
    <source>
        <dbReference type="RuleBase" id="RU003707"/>
    </source>
</evidence>
<dbReference type="SUPFAM" id="SSF52096">
    <property type="entry name" value="ClpP/crotonase"/>
    <property type="match status" value="1"/>
</dbReference>
<dbReference type="PANTHER" id="PTHR11941">
    <property type="entry name" value="ENOYL-COA HYDRATASE-RELATED"/>
    <property type="match status" value="1"/>
</dbReference>
<dbReference type="GO" id="GO:0016829">
    <property type="term" value="F:lyase activity"/>
    <property type="evidence" value="ECO:0007669"/>
    <property type="project" value="UniProtKB-KW"/>
</dbReference>
<reference evidence="5" key="1">
    <citation type="submission" date="2017-02" db="EMBL/GenBank/DDBJ databases">
        <title>Natronthermophilus aegyptiacus gen. nov.,sp. nov., an aerobic, extremely halophilic alkalithermophilic archaeon isolated from the athalassohaline Wadi An Natrun, Egypt.</title>
        <authorList>
            <person name="Zhao B."/>
        </authorList>
    </citation>
    <scope>NUCLEOTIDE SEQUENCE [LARGE SCALE GENOMIC DNA]</scope>
    <source>
        <strain evidence="5">JW/NM-HA 15</strain>
    </source>
</reference>
<dbReference type="Gene3D" id="3.90.226.10">
    <property type="entry name" value="2-enoyl-CoA Hydratase, Chain A, domain 1"/>
    <property type="match status" value="1"/>
</dbReference>